<keyword evidence="9" id="KW-1185">Reference proteome</keyword>
<dbReference type="CDD" id="cd00326">
    <property type="entry name" value="alpha_CA"/>
    <property type="match status" value="1"/>
</dbReference>
<dbReference type="AlphaFoldDB" id="A0A7R9LEI9"/>
<evidence type="ECO:0000313" key="8">
    <source>
        <dbReference type="EMBL" id="CAD7639971.1"/>
    </source>
</evidence>
<dbReference type="SUPFAM" id="SSF51069">
    <property type="entry name" value="Carbonic anhydrase"/>
    <property type="match status" value="1"/>
</dbReference>
<dbReference type="EC" id="4.2.1.1" evidence="2"/>
<gene>
    <name evidence="8" type="ORF">ONB1V03_LOCUS2310</name>
</gene>
<dbReference type="EMBL" id="OC915339">
    <property type="protein sequence ID" value="CAD7639971.1"/>
    <property type="molecule type" value="Genomic_DNA"/>
</dbReference>
<dbReference type="GO" id="GO:0008270">
    <property type="term" value="F:zinc ion binding"/>
    <property type="evidence" value="ECO:0007669"/>
    <property type="project" value="InterPro"/>
</dbReference>
<reference evidence="8" key="1">
    <citation type="submission" date="2020-11" db="EMBL/GenBank/DDBJ databases">
        <authorList>
            <person name="Tran Van P."/>
        </authorList>
    </citation>
    <scope>NUCLEOTIDE SEQUENCE</scope>
</reference>
<evidence type="ECO:0000313" key="9">
    <source>
        <dbReference type="Proteomes" id="UP000728032"/>
    </source>
</evidence>
<dbReference type="Proteomes" id="UP000728032">
    <property type="component" value="Unassembled WGS sequence"/>
</dbReference>
<dbReference type="EMBL" id="CAJPVJ010000514">
    <property type="protein sequence ID" value="CAG2162720.1"/>
    <property type="molecule type" value="Genomic_DNA"/>
</dbReference>
<sequence length="140" mass="16642">MHMNIKYHDMETANAHDDGYAIIALMYIEVDNPNLMYDMITDHLHNVQDIGQQYTFETPIYVESLLPPNRDEFYRYFGSYTTPRCNEAVTWIIYPEPVFIDKKQMKKFRTLYTTAFDIRTGHLKRMVGNIRHLQDIGNIQ</sequence>
<name>A0A7R9LEI9_9ACAR</name>
<evidence type="ECO:0000256" key="6">
    <source>
        <dbReference type="ARBA" id="ARBA00048348"/>
    </source>
</evidence>
<evidence type="ECO:0000256" key="3">
    <source>
        <dbReference type="ARBA" id="ARBA00022723"/>
    </source>
</evidence>
<dbReference type="PANTHER" id="PTHR18952:SF265">
    <property type="entry name" value="CARBONIC ANHYDRASE"/>
    <property type="match status" value="1"/>
</dbReference>
<feature type="domain" description="Alpha-carbonic anhydrase" evidence="7">
    <location>
        <begin position="1"/>
        <end position="140"/>
    </location>
</feature>
<evidence type="ECO:0000256" key="2">
    <source>
        <dbReference type="ARBA" id="ARBA00012925"/>
    </source>
</evidence>
<dbReference type="Pfam" id="PF00194">
    <property type="entry name" value="Carb_anhydrase"/>
    <property type="match status" value="1"/>
</dbReference>
<keyword evidence="4" id="KW-0862">Zinc</keyword>
<keyword evidence="3" id="KW-0479">Metal-binding</keyword>
<dbReference type="SMART" id="SM01057">
    <property type="entry name" value="Carb_anhydrase"/>
    <property type="match status" value="1"/>
</dbReference>
<protein>
    <recommendedName>
        <fullName evidence="2">carbonic anhydrase</fullName>
        <ecNumber evidence="2">4.2.1.1</ecNumber>
    </recommendedName>
</protein>
<dbReference type="OrthoDB" id="6505958at2759"/>
<organism evidence="8">
    <name type="scientific">Oppiella nova</name>
    <dbReference type="NCBI Taxonomy" id="334625"/>
    <lineage>
        <taxon>Eukaryota</taxon>
        <taxon>Metazoa</taxon>
        <taxon>Ecdysozoa</taxon>
        <taxon>Arthropoda</taxon>
        <taxon>Chelicerata</taxon>
        <taxon>Arachnida</taxon>
        <taxon>Acari</taxon>
        <taxon>Acariformes</taxon>
        <taxon>Sarcoptiformes</taxon>
        <taxon>Oribatida</taxon>
        <taxon>Brachypylina</taxon>
        <taxon>Oppioidea</taxon>
        <taxon>Oppiidae</taxon>
        <taxon>Oppiella</taxon>
    </lineage>
</organism>
<dbReference type="Gene3D" id="3.10.200.10">
    <property type="entry name" value="Alpha carbonic anhydrase"/>
    <property type="match status" value="1"/>
</dbReference>
<dbReference type="InterPro" id="IPR036398">
    <property type="entry name" value="CA_dom_sf"/>
</dbReference>
<comment type="catalytic activity">
    <reaction evidence="6">
        <text>hydrogencarbonate + H(+) = CO2 + H2O</text>
        <dbReference type="Rhea" id="RHEA:10748"/>
        <dbReference type="ChEBI" id="CHEBI:15377"/>
        <dbReference type="ChEBI" id="CHEBI:15378"/>
        <dbReference type="ChEBI" id="CHEBI:16526"/>
        <dbReference type="ChEBI" id="CHEBI:17544"/>
        <dbReference type="EC" id="4.2.1.1"/>
    </reaction>
</comment>
<dbReference type="InterPro" id="IPR023561">
    <property type="entry name" value="Carbonic_anhydrase_a-class"/>
</dbReference>
<dbReference type="GO" id="GO:0004089">
    <property type="term" value="F:carbonate dehydratase activity"/>
    <property type="evidence" value="ECO:0007669"/>
    <property type="project" value="UniProtKB-EC"/>
</dbReference>
<evidence type="ECO:0000256" key="5">
    <source>
        <dbReference type="ARBA" id="ARBA00023239"/>
    </source>
</evidence>
<dbReference type="PANTHER" id="PTHR18952">
    <property type="entry name" value="CARBONIC ANHYDRASE"/>
    <property type="match status" value="1"/>
</dbReference>
<evidence type="ECO:0000256" key="1">
    <source>
        <dbReference type="ARBA" id="ARBA00010718"/>
    </source>
</evidence>
<dbReference type="PROSITE" id="PS51144">
    <property type="entry name" value="ALPHA_CA_2"/>
    <property type="match status" value="1"/>
</dbReference>
<dbReference type="InterPro" id="IPR001148">
    <property type="entry name" value="CA_dom"/>
</dbReference>
<evidence type="ECO:0000259" key="7">
    <source>
        <dbReference type="PROSITE" id="PS51144"/>
    </source>
</evidence>
<comment type="similarity">
    <text evidence="1">Belongs to the alpha-carbonic anhydrase family.</text>
</comment>
<keyword evidence="5" id="KW-0456">Lyase</keyword>
<proteinExistence type="inferred from homology"/>
<accession>A0A7R9LEI9</accession>
<evidence type="ECO:0000256" key="4">
    <source>
        <dbReference type="ARBA" id="ARBA00022833"/>
    </source>
</evidence>